<evidence type="ECO:0000313" key="1">
    <source>
        <dbReference type="EMBL" id="KAK8721982.1"/>
    </source>
</evidence>
<dbReference type="EMBL" id="JARKIK010000097">
    <property type="protein sequence ID" value="KAK8721983.1"/>
    <property type="molecule type" value="Genomic_DNA"/>
</dbReference>
<keyword evidence="2" id="KW-1185">Reference proteome</keyword>
<reference evidence="1 2" key="1">
    <citation type="journal article" date="2024" name="BMC Genomics">
        <title>Genome assembly of redclaw crayfish (Cherax quadricarinatus) provides insights into its immune adaptation and hypoxia tolerance.</title>
        <authorList>
            <person name="Liu Z."/>
            <person name="Zheng J."/>
            <person name="Li H."/>
            <person name="Fang K."/>
            <person name="Wang S."/>
            <person name="He J."/>
            <person name="Zhou D."/>
            <person name="Weng S."/>
            <person name="Chi M."/>
            <person name="Gu Z."/>
            <person name="He J."/>
            <person name="Li F."/>
            <person name="Wang M."/>
        </authorList>
    </citation>
    <scope>NUCLEOTIDE SEQUENCE [LARGE SCALE GENOMIC DNA]</scope>
    <source>
        <strain evidence="1">ZL_2023a</strain>
    </source>
</reference>
<protein>
    <submittedName>
        <fullName evidence="1">Uncharacterized protein</fullName>
    </submittedName>
</protein>
<reference evidence="1" key="2">
    <citation type="submission" date="2024-01" db="EMBL/GenBank/DDBJ databases">
        <authorList>
            <person name="He J."/>
            <person name="Wang M."/>
            <person name="Zheng J."/>
            <person name="Liu Z."/>
        </authorList>
    </citation>
    <scope>NUCLEOTIDE SEQUENCE</scope>
    <source>
        <strain evidence="1">ZL_2023a</strain>
        <tissue evidence="1">Muscle</tissue>
    </source>
</reference>
<comment type="caution">
    <text evidence="1">The sequence shown here is derived from an EMBL/GenBank/DDBJ whole genome shotgun (WGS) entry which is preliminary data.</text>
</comment>
<organism evidence="1 2">
    <name type="scientific">Cherax quadricarinatus</name>
    <name type="common">Australian red claw crayfish</name>
    <dbReference type="NCBI Taxonomy" id="27406"/>
    <lineage>
        <taxon>Eukaryota</taxon>
        <taxon>Metazoa</taxon>
        <taxon>Ecdysozoa</taxon>
        <taxon>Arthropoda</taxon>
        <taxon>Crustacea</taxon>
        <taxon>Multicrustacea</taxon>
        <taxon>Malacostraca</taxon>
        <taxon>Eumalacostraca</taxon>
        <taxon>Eucarida</taxon>
        <taxon>Decapoda</taxon>
        <taxon>Pleocyemata</taxon>
        <taxon>Astacidea</taxon>
        <taxon>Parastacoidea</taxon>
        <taxon>Parastacidae</taxon>
        <taxon>Cherax</taxon>
    </lineage>
</organism>
<evidence type="ECO:0000313" key="2">
    <source>
        <dbReference type="Proteomes" id="UP001445076"/>
    </source>
</evidence>
<accession>A0AAW0VYC6</accession>
<dbReference type="Proteomes" id="UP001445076">
    <property type="component" value="Unassembled WGS sequence"/>
</dbReference>
<dbReference type="EMBL" id="JARKIK010000097">
    <property type="protein sequence ID" value="KAK8721982.1"/>
    <property type="molecule type" value="Genomic_DNA"/>
</dbReference>
<proteinExistence type="predicted"/>
<name>A0AAW0VYC6_CHEQU</name>
<feature type="non-terminal residue" evidence="1">
    <location>
        <position position="1"/>
    </location>
</feature>
<sequence>PRHCSQVYTAAFPLALQASLLPSHLPGHCWILTFQDTATVSSTRTLQDSYVPGHCFRLIYQDTAVFLPSRTLLPSHLPGHCCILTFQDTAAVSSNRKLLPSHLPGHCCLVVYQLPPSTFIYSEKSSDFLFTLEVTVPNSA</sequence>
<gene>
    <name evidence="1" type="ORF">OTU49_012412</name>
</gene>
<dbReference type="AlphaFoldDB" id="A0AAW0VYC6"/>